<dbReference type="AlphaFoldDB" id="A0A417YAW6"/>
<accession>A0A417YAW6</accession>
<evidence type="ECO:0000313" key="2">
    <source>
        <dbReference type="Proteomes" id="UP000285456"/>
    </source>
</evidence>
<sequence>MLKKKGYYTLLNRTKKTFHSNILKQDYEYCVLTSDEETEEAYLLYVQDGKDYLELGKLENAFQNLLEKQPEIARKLVFILVHPGNSMDRWNAYHHKGKKFKQYLTFMTEEFLPEVEVEIGRKIVRRGLLGDSLAANISLNIAGMCPETWTHLLLQSAAVSEKDIEMVEQLKYVQWLVYQTVGKYEDEYVSLLTNENLYILTRNRELHEMLVKKGARIVYSEQEEKHEWRFWKSDLMNALEFFLFTS</sequence>
<dbReference type="PANTHER" id="PTHR48098:SF3">
    <property type="entry name" value="IRON(III) ENTEROBACTIN ESTERASE"/>
    <property type="match status" value="1"/>
</dbReference>
<protein>
    <submittedName>
        <fullName evidence="1">Esterase family protein</fullName>
    </submittedName>
</protein>
<organism evidence="1 2">
    <name type="scientific">Oceanobacillus profundus</name>
    <dbReference type="NCBI Taxonomy" id="372463"/>
    <lineage>
        <taxon>Bacteria</taxon>
        <taxon>Bacillati</taxon>
        <taxon>Bacillota</taxon>
        <taxon>Bacilli</taxon>
        <taxon>Bacillales</taxon>
        <taxon>Bacillaceae</taxon>
        <taxon>Oceanobacillus</taxon>
    </lineage>
</organism>
<dbReference type="Gene3D" id="3.40.50.1820">
    <property type="entry name" value="alpha/beta hydrolase"/>
    <property type="match status" value="1"/>
</dbReference>
<dbReference type="Pfam" id="PF00756">
    <property type="entry name" value="Esterase"/>
    <property type="match status" value="1"/>
</dbReference>
<reference evidence="1 2" key="1">
    <citation type="journal article" date="2007" name="Int. J. Syst. Evol. Microbiol.">
        <title>Oceanobacillus profundus sp. nov., isolated from a deep-sea sediment core.</title>
        <authorList>
            <person name="Kim Y.G."/>
            <person name="Choi D.H."/>
            <person name="Hyun S."/>
            <person name="Cho B.C."/>
        </authorList>
    </citation>
    <scope>NUCLEOTIDE SEQUENCE [LARGE SCALE GENOMIC DNA]</scope>
    <source>
        <strain evidence="1 2">DSM 18246</strain>
    </source>
</reference>
<evidence type="ECO:0000313" key="1">
    <source>
        <dbReference type="EMBL" id="RHW29848.1"/>
    </source>
</evidence>
<dbReference type="InterPro" id="IPR000801">
    <property type="entry name" value="Esterase-like"/>
</dbReference>
<keyword evidence="2" id="KW-1185">Reference proteome</keyword>
<dbReference type="EMBL" id="QWEH01000018">
    <property type="protein sequence ID" value="RHW29848.1"/>
    <property type="molecule type" value="Genomic_DNA"/>
</dbReference>
<dbReference type="OrthoDB" id="9803578at2"/>
<proteinExistence type="predicted"/>
<dbReference type="InterPro" id="IPR029058">
    <property type="entry name" value="AB_hydrolase_fold"/>
</dbReference>
<gene>
    <name evidence="1" type="ORF">D1B32_19510</name>
</gene>
<dbReference type="SUPFAM" id="SSF53474">
    <property type="entry name" value="alpha/beta-Hydrolases"/>
    <property type="match status" value="1"/>
</dbReference>
<dbReference type="PANTHER" id="PTHR48098">
    <property type="entry name" value="ENTEROCHELIN ESTERASE-RELATED"/>
    <property type="match status" value="1"/>
</dbReference>
<dbReference type="Proteomes" id="UP000285456">
    <property type="component" value="Unassembled WGS sequence"/>
</dbReference>
<name>A0A417YAW6_9BACI</name>
<comment type="caution">
    <text evidence="1">The sequence shown here is derived from an EMBL/GenBank/DDBJ whole genome shotgun (WGS) entry which is preliminary data.</text>
</comment>
<dbReference type="InterPro" id="IPR050583">
    <property type="entry name" value="Mycobacterial_A85_antigen"/>
</dbReference>